<evidence type="ECO:0000256" key="1">
    <source>
        <dbReference type="ARBA" id="ARBA00022596"/>
    </source>
</evidence>
<evidence type="ECO:0000313" key="4">
    <source>
        <dbReference type="Proteomes" id="UP000632828"/>
    </source>
</evidence>
<name>A0A8J6QVB9_9BACT</name>
<evidence type="ECO:0000256" key="2">
    <source>
        <dbReference type="HAMAP-Rule" id="MF_01074"/>
    </source>
</evidence>
<dbReference type="Proteomes" id="UP000632828">
    <property type="component" value="Unassembled WGS sequence"/>
</dbReference>
<keyword evidence="4" id="KW-1185">Reference proteome</keyword>
<organism evidence="3 4">
    <name type="scientific">Pelovirga terrestris</name>
    <dbReference type="NCBI Taxonomy" id="2771352"/>
    <lineage>
        <taxon>Bacteria</taxon>
        <taxon>Pseudomonadati</taxon>
        <taxon>Thermodesulfobacteriota</taxon>
        <taxon>Desulfuromonadia</taxon>
        <taxon>Geobacterales</taxon>
        <taxon>Geobacteraceae</taxon>
        <taxon>Pelovirga</taxon>
    </lineage>
</organism>
<dbReference type="RefSeq" id="WP_191157192.1">
    <property type="nucleotide sequence ID" value="NZ_JACWUN010000016.1"/>
</dbReference>
<protein>
    <recommendedName>
        <fullName evidence="2">Putative nickel insertion protein</fullName>
    </recommendedName>
</protein>
<proteinExistence type="inferred from homology"/>
<dbReference type="AlphaFoldDB" id="A0A8J6QVB9"/>
<dbReference type="Pfam" id="PF01969">
    <property type="entry name" value="Ni_insertion"/>
    <property type="match status" value="1"/>
</dbReference>
<dbReference type="PANTHER" id="PTHR36566:SF1">
    <property type="entry name" value="PYRIDINIUM-3,5-BISTHIOCARBOXYLIC ACID MONONUCLEOTIDE NICKEL INSERTION PROTEIN"/>
    <property type="match status" value="1"/>
</dbReference>
<dbReference type="EMBL" id="JACWUN010000016">
    <property type="protein sequence ID" value="MBD1401510.1"/>
    <property type="molecule type" value="Genomic_DNA"/>
</dbReference>
<comment type="similarity">
    <text evidence="2">Belongs to the LarC family.</text>
</comment>
<gene>
    <name evidence="3" type="primary">larC</name>
    <name evidence="3" type="ORF">ICT70_12640</name>
</gene>
<reference evidence="3" key="1">
    <citation type="submission" date="2020-09" db="EMBL/GenBank/DDBJ databases">
        <title>Pelobacter alkaliphilus sp. nov., a novel anaerobic arsenate-reducing bacterium from terrestrial mud volcano.</title>
        <authorList>
            <person name="Khomyakova M.A."/>
            <person name="Merkel A.Y."/>
            <person name="Slobodkin A.I."/>
        </authorList>
    </citation>
    <scope>NUCLEOTIDE SEQUENCE</scope>
    <source>
        <strain evidence="3">M08fum</strain>
    </source>
</reference>
<dbReference type="Gene3D" id="3.10.20.300">
    <property type="entry name" value="mk0293 like domain"/>
    <property type="match status" value="1"/>
</dbReference>
<dbReference type="Gene3D" id="3.30.70.1380">
    <property type="entry name" value="Transcriptional regulatory protein pf0864 domain like"/>
    <property type="match status" value="1"/>
</dbReference>
<keyword evidence="1 2" id="KW-0533">Nickel</keyword>
<evidence type="ECO:0000313" key="3">
    <source>
        <dbReference type="EMBL" id="MBD1401510.1"/>
    </source>
</evidence>
<dbReference type="PANTHER" id="PTHR36566">
    <property type="entry name" value="NICKEL INSERTION PROTEIN-RELATED"/>
    <property type="match status" value="1"/>
</dbReference>
<keyword evidence="2" id="KW-0456">Lyase</keyword>
<dbReference type="GO" id="GO:0016829">
    <property type="term" value="F:lyase activity"/>
    <property type="evidence" value="ECO:0007669"/>
    <property type="project" value="UniProtKB-UniRule"/>
</dbReference>
<dbReference type="GO" id="GO:0016151">
    <property type="term" value="F:nickel cation binding"/>
    <property type="evidence" value="ECO:0007669"/>
    <property type="project" value="UniProtKB-UniRule"/>
</dbReference>
<dbReference type="InterPro" id="IPR002822">
    <property type="entry name" value="Ni_insertion"/>
</dbReference>
<sequence length="399" mass="44416">MKTLYLDTFSGISGDMFLGLLCDLGLDVEQLKAELAKLPVSDYQVNIKRERRHGIEGCRFSVNHQEDHHHRSWSHIDQMLAESHLSERSKELARRFFRRLGEAEAKVHGISIDEVHFHEVGAVDAIVDLTGAAIGIDLLGINKVFCSPLPLSRGIGQCAHGALPLPAPATVEILQGRPVYDSGCDKELVTPTGATLVRELAEFTPLPDRAVGRVGYGVGGWELADRPNLLRGILYAQEHQPTTSDAVELLESHIDDSTPEQLGDLLERLFEAGALDAAYVPLQMKKNRPGQLLKVVCQPAHSQTLATLIMHHSSAIGVRSQPCHRYRLQRHEVTIATTLGTAGVKLLFDHDQFLRLSAEYDDCRRLARQHNLPLQQVYRLVENSAYDQLPQLLKETNHD</sequence>
<accession>A0A8J6QVB9</accession>
<comment type="caution">
    <text evidence="3">The sequence shown here is derived from an EMBL/GenBank/DDBJ whole genome shotgun (WGS) entry which is preliminary data.</text>
</comment>
<dbReference type="HAMAP" id="MF_01074">
    <property type="entry name" value="LarC"/>
    <property type="match status" value="1"/>
</dbReference>
<dbReference type="NCBIfam" id="TIGR00299">
    <property type="entry name" value="nickel pincer cofactor biosynthesis protein LarC"/>
    <property type="match status" value="1"/>
</dbReference>